<keyword evidence="10" id="KW-1185">Reference proteome</keyword>
<evidence type="ECO:0000256" key="7">
    <source>
        <dbReference type="RuleBase" id="RU363032"/>
    </source>
</evidence>
<dbReference type="SUPFAM" id="SSF161098">
    <property type="entry name" value="MetI-like"/>
    <property type="match status" value="1"/>
</dbReference>
<protein>
    <submittedName>
        <fullName evidence="9">ABC transporter permease</fullName>
    </submittedName>
</protein>
<evidence type="ECO:0000313" key="9">
    <source>
        <dbReference type="EMBL" id="WDR03068.1"/>
    </source>
</evidence>
<evidence type="ECO:0000313" key="10">
    <source>
        <dbReference type="Proteomes" id="UP001220530"/>
    </source>
</evidence>
<feature type="domain" description="ABC transmembrane type-1" evidence="8">
    <location>
        <begin position="101"/>
        <end position="312"/>
    </location>
</feature>
<feature type="transmembrane region" description="Helical" evidence="7">
    <location>
        <begin position="9"/>
        <end position="29"/>
    </location>
</feature>
<dbReference type="Pfam" id="PF19300">
    <property type="entry name" value="BPD_transp_1_N"/>
    <property type="match status" value="1"/>
</dbReference>
<feature type="transmembrane region" description="Helical" evidence="7">
    <location>
        <begin position="137"/>
        <end position="170"/>
    </location>
</feature>
<dbReference type="PANTHER" id="PTHR30465:SF43">
    <property type="entry name" value="OLIGOPEPTIDE ABC TRANSPORTER, PERMEASE PROTEIN"/>
    <property type="match status" value="1"/>
</dbReference>
<evidence type="ECO:0000256" key="6">
    <source>
        <dbReference type="ARBA" id="ARBA00023136"/>
    </source>
</evidence>
<feature type="transmembrane region" description="Helical" evidence="7">
    <location>
        <begin position="105"/>
        <end position="125"/>
    </location>
</feature>
<dbReference type="RefSeq" id="WP_282219470.1">
    <property type="nucleotide sequence ID" value="NZ_CP118246.1"/>
</dbReference>
<comment type="similarity">
    <text evidence="7">Belongs to the binding-protein-dependent transport system permease family.</text>
</comment>
<feature type="transmembrane region" description="Helical" evidence="7">
    <location>
        <begin position="252"/>
        <end position="274"/>
    </location>
</feature>
<evidence type="ECO:0000256" key="1">
    <source>
        <dbReference type="ARBA" id="ARBA00004651"/>
    </source>
</evidence>
<evidence type="ECO:0000256" key="4">
    <source>
        <dbReference type="ARBA" id="ARBA00022692"/>
    </source>
</evidence>
<proteinExistence type="inferred from homology"/>
<dbReference type="Pfam" id="PF00528">
    <property type="entry name" value="BPD_transp_1"/>
    <property type="match status" value="1"/>
</dbReference>
<comment type="subcellular location">
    <subcellularLocation>
        <location evidence="1 7">Cell membrane</location>
        <topology evidence="1 7">Multi-pass membrane protein</topology>
    </subcellularLocation>
</comment>
<evidence type="ECO:0000256" key="5">
    <source>
        <dbReference type="ARBA" id="ARBA00022989"/>
    </source>
</evidence>
<keyword evidence="5 7" id="KW-1133">Transmembrane helix</keyword>
<keyword evidence="4 7" id="KW-0812">Transmembrane</keyword>
<dbReference type="PROSITE" id="PS50928">
    <property type="entry name" value="ABC_TM1"/>
    <property type="match status" value="1"/>
</dbReference>
<dbReference type="InterPro" id="IPR035906">
    <property type="entry name" value="MetI-like_sf"/>
</dbReference>
<keyword evidence="6 7" id="KW-0472">Membrane</keyword>
<evidence type="ECO:0000256" key="2">
    <source>
        <dbReference type="ARBA" id="ARBA00022448"/>
    </source>
</evidence>
<keyword evidence="3" id="KW-1003">Cell membrane</keyword>
<sequence>MLRYIGKRLALMVPTLLLIMAVGFGIMQLPATDFVDQYVLQQAAIGNTGMMDQAENLKTQFGLNRPAPERFVLWVGNFVRGDFGISFSDLRPVGAVIMERLPMTLAVSFLAFIVSWGVGIPLGVYSATHQYSAGDVGLTIFAFVGVGIPDFLLAIVLLVLAFSATGNVFLGLSSPEFVNQPWTLAKILDFLSYAWLSVLAVAFTGTALIMRVTRNNMLEELGKNYVVTLRAKGLPERVIIWKHVFRNALHPLVSIFGQVLAFLINGFAITSIVLNLPTIQTIYLQATLRQDVFLASTILVMIAITVVVGNLISDVLLAWIDPRIRYE</sequence>
<dbReference type="EMBL" id="CP118246">
    <property type="protein sequence ID" value="WDR03068.1"/>
    <property type="molecule type" value="Genomic_DNA"/>
</dbReference>
<dbReference type="Proteomes" id="UP001220530">
    <property type="component" value="Chromosome"/>
</dbReference>
<organism evidence="9 10">
    <name type="scientific">Devosia algicola</name>
    <dbReference type="NCBI Taxonomy" id="3026418"/>
    <lineage>
        <taxon>Bacteria</taxon>
        <taxon>Pseudomonadati</taxon>
        <taxon>Pseudomonadota</taxon>
        <taxon>Alphaproteobacteria</taxon>
        <taxon>Hyphomicrobiales</taxon>
        <taxon>Devosiaceae</taxon>
        <taxon>Devosia</taxon>
    </lineage>
</organism>
<feature type="transmembrane region" description="Helical" evidence="7">
    <location>
        <begin position="190"/>
        <end position="210"/>
    </location>
</feature>
<dbReference type="Gene3D" id="1.10.3720.10">
    <property type="entry name" value="MetI-like"/>
    <property type="match status" value="1"/>
</dbReference>
<dbReference type="PANTHER" id="PTHR30465">
    <property type="entry name" value="INNER MEMBRANE ABC TRANSPORTER"/>
    <property type="match status" value="1"/>
</dbReference>
<accession>A0ABY7YP14</accession>
<evidence type="ECO:0000256" key="3">
    <source>
        <dbReference type="ARBA" id="ARBA00022475"/>
    </source>
</evidence>
<dbReference type="InterPro" id="IPR000515">
    <property type="entry name" value="MetI-like"/>
</dbReference>
<reference evidence="9 10" key="1">
    <citation type="submission" date="2023-02" db="EMBL/GenBank/DDBJ databases">
        <title>Devosia algicola sp. nov., isolated from the phycosphere of marine algae.</title>
        <authorList>
            <person name="Kim J.M."/>
            <person name="Lee J.K."/>
            <person name="Choi B.J."/>
            <person name="Bayburt H."/>
            <person name="Jeon C.O."/>
        </authorList>
    </citation>
    <scope>NUCLEOTIDE SEQUENCE [LARGE SCALE GENOMIC DNA]</scope>
    <source>
        <strain evidence="9 10">G20-9</strain>
    </source>
</reference>
<name>A0ABY7YP14_9HYPH</name>
<dbReference type="CDD" id="cd06261">
    <property type="entry name" value="TM_PBP2"/>
    <property type="match status" value="1"/>
</dbReference>
<gene>
    <name evidence="9" type="ORF">PSQ19_02360</name>
</gene>
<evidence type="ECO:0000259" key="8">
    <source>
        <dbReference type="PROSITE" id="PS50928"/>
    </source>
</evidence>
<feature type="transmembrane region" description="Helical" evidence="7">
    <location>
        <begin position="294"/>
        <end position="320"/>
    </location>
</feature>
<dbReference type="InterPro" id="IPR045621">
    <property type="entry name" value="BPD_transp_1_N"/>
</dbReference>
<keyword evidence="2 7" id="KW-0813">Transport</keyword>